<keyword evidence="1" id="KW-0812">Transmembrane</keyword>
<dbReference type="EMBL" id="JACSQN010000002">
    <property type="protein sequence ID" value="MBD7983359.1"/>
    <property type="molecule type" value="Genomic_DNA"/>
</dbReference>
<keyword evidence="3" id="KW-1185">Reference proteome</keyword>
<dbReference type="Proteomes" id="UP000626786">
    <property type="component" value="Unassembled WGS sequence"/>
</dbReference>
<evidence type="ECO:0000256" key="1">
    <source>
        <dbReference type="SAM" id="Phobius"/>
    </source>
</evidence>
<evidence type="ECO:0000313" key="2">
    <source>
        <dbReference type="EMBL" id="MBD7983359.1"/>
    </source>
</evidence>
<reference evidence="2 3" key="1">
    <citation type="submission" date="2020-08" db="EMBL/GenBank/DDBJ databases">
        <title>A Genomic Blueprint of the Chicken Gut Microbiome.</title>
        <authorList>
            <person name="Gilroy R."/>
            <person name="Ravi A."/>
            <person name="Getino M."/>
            <person name="Pursley I."/>
            <person name="Horton D.L."/>
            <person name="Alikhan N.-F."/>
            <person name="Baker D."/>
            <person name="Gharbi K."/>
            <person name="Hall N."/>
            <person name="Watson M."/>
            <person name="Adriaenssens E.M."/>
            <person name="Foster-Nyarko E."/>
            <person name="Jarju S."/>
            <person name="Secka A."/>
            <person name="Antonio M."/>
            <person name="Oren A."/>
            <person name="Chaudhuri R."/>
            <person name="La Ragione R.M."/>
            <person name="Hildebrand F."/>
            <person name="Pallen M.J."/>
        </authorList>
    </citation>
    <scope>NUCLEOTIDE SEQUENCE [LARGE SCALE GENOMIC DNA]</scope>
    <source>
        <strain evidence="2 3">Sa2YVA2</strain>
    </source>
</reference>
<sequence>MMDIWLIPVVIVIAISVFIAVKSVRNWNSPVVRLNEQDQRIPEAIEDHPFTVNPIIWIIAIVSLFVLFIIFYYWASSI</sequence>
<evidence type="ECO:0008006" key="4">
    <source>
        <dbReference type="Google" id="ProtNLM"/>
    </source>
</evidence>
<gene>
    <name evidence="2" type="ORF">H9649_02105</name>
</gene>
<dbReference type="RefSeq" id="WP_191693009.1">
    <property type="nucleotide sequence ID" value="NZ_JACSQN010000002.1"/>
</dbReference>
<proteinExistence type="predicted"/>
<keyword evidence="1" id="KW-0472">Membrane</keyword>
<feature type="transmembrane region" description="Helical" evidence="1">
    <location>
        <begin position="55"/>
        <end position="75"/>
    </location>
</feature>
<evidence type="ECO:0000313" key="3">
    <source>
        <dbReference type="Proteomes" id="UP000626786"/>
    </source>
</evidence>
<keyword evidence="1" id="KW-1133">Transmembrane helix</keyword>
<name>A0ABR8U6E9_9BACL</name>
<organism evidence="2 3">
    <name type="scientific">Sporosarcina quadrami</name>
    <dbReference type="NCBI Taxonomy" id="2762234"/>
    <lineage>
        <taxon>Bacteria</taxon>
        <taxon>Bacillati</taxon>
        <taxon>Bacillota</taxon>
        <taxon>Bacilli</taxon>
        <taxon>Bacillales</taxon>
        <taxon>Caryophanaceae</taxon>
        <taxon>Sporosarcina</taxon>
    </lineage>
</organism>
<comment type="caution">
    <text evidence="2">The sequence shown here is derived from an EMBL/GenBank/DDBJ whole genome shotgun (WGS) entry which is preliminary data.</text>
</comment>
<protein>
    <recommendedName>
        <fullName evidence="4">Short-chain dehydrogenase</fullName>
    </recommendedName>
</protein>
<accession>A0ABR8U6E9</accession>